<evidence type="ECO:0000313" key="4">
    <source>
        <dbReference type="Proteomes" id="UP000018208"/>
    </source>
</evidence>
<feature type="region of interest" description="Disordered" evidence="1">
    <location>
        <begin position="32"/>
        <end position="62"/>
    </location>
</feature>
<sequence length="62" mass="7122">MPAPEPRRDVLQAQLRRADYRIRLLQQSLARSRHRQSTTLTPAERCAAVHAKSRHAAGVHRE</sequence>
<keyword evidence="4" id="KW-1185">Reference proteome</keyword>
<accession>A0A9P8LUV9</accession>
<dbReference type="RefSeq" id="XP_067765459.1">
    <property type="nucleotide sequence ID" value="XM_067906191.1"/>
</dbReference>
<dbReference type="GeneID" id="94296324"/>
<proteinExistence type="predicted"/>
<name>A0A9P8LUV9_9EUKA</name>
<evidence type="ECO:0000256" key="1">
    <source>
        <dbReference type="SAM" id="MobiDB-lite"/>
    </source>
</evidence>
<dbReference type="EMBL" id="AUWU02000003">
    <property type="protein sequence ID" value="KAH0574689.1"/>
    <property type="molecule type" value="Genomic_DNA"/>
</dbReference>
<dbReference type="Proteomes" id="UP000018208">
    <property type="component" value="Unassembled WGS sequence"/>
</dbReference>
<feature type="compositionally biased region" description="Basic residues" evidence="1">
    <location>
        <begin position="51"/>
        <end position="62"/>
    </location>
</feature>
<evidence type="ECO:0000313" key="2">
    <source>
        <dbReference type="EMBL" id="KAH0574686.1"/>
    </source>
</evidence>
<evidence type="ECO:0000313" key="3">
    <source>
        <dbReference type="EMBL" id="KAH0574689.1"/>
    </source>
</evidence>
<reference evidence="3" key="2">
    <citation type="submission" date="2020-12" db="EMBL/GenBank/DDBJ databases">
        <title>New Spironucleus salmonicida genome in near-complete chromosomes.</title>
        <authorList>
            <person name="Xu F."/>
            <person name="Kurt Z."/>
            <person name="Jimenez-Gonzalez A."/>
            <person name="Astvaldsson A."/>
            <person name="Andersson J.O."/>
            <person name="Svard S.G."/>
        </authorList>
    </citation>
    <scope>NUCLEOTIDE SEQUENCE</scope>
    <source>
        <strain evidence="3">ATCC 50377</strain>
    </source>
</reference>
<protein>
    <submittedName>
        <fullName evidence="3">Uncharacterized protein</fullName>
    </submittedName>
</protein>
<dbReference type="KEGG" id="ssao:94296324"/>
<comment type="caution">
    <text evidence="3">The sequence shown here is derived from an EMBL/GenBank/DDBJ whole genome shotgun (WGS) entry which is preliminary data.</text>
</comment>
<dbReference type="AlphaFoldDB" id="A0A9P8LUV9"/>
<dbReference type="EMBL" id="AUWU02000003">
    <property type="protein sequence ID" value="KAH0574686.1"/>
    <property type="molecule type" value="Genomic_DNA"/>
</dbReference>
<organism evidence="3 4">
    <name type="scientific">Spironucleus salmonicida</name>
    <dbReference type="NCBI Taxonomy" id="348837"/>
    <lineage>
        <taxon>Eukaryota</taxon>
        <taxon>Metamonada</taxon>
        <taxon>Diplomonadida</taxon>
        <taxon>Hexamitidae</taxon>
        <taxon>Hexamitinae</taxon>
        <taxon>Spironucleus</taxon>
    </lineage>
</organism>
<reference evidence="3" key="1">
    <citation type="journal article" date="2014" name="PLoS Genet.">
        <title>The Genome of Spironucleus salmonicida Highlights a Fish Pathogen Adapted to Fluctuating Environments.</title>
        <authorList>
            <person name="Xu F."/>
            <person name="Jerlstrom-Hultqvist J."/>
            <person name="Einarsson E."/>
            <person name="Astvaldsson A."/>
            <person name="Svard S.G."/>
            <person name="Andersson J.O."/>
        </authorList>
    </citation>
    <scope>NUCLEOTIDE SEQUENCE</scope>
    <source>
        <strain evidence="3">ATCC 50377</strain>
    </source>
</reference>
<gene>
    <name evidence="2" type="ORF">SS50377_22301</name>
    <name evidence="3" type="ORF">SS50377_22304</name>
</gene>